<reference evidence="4 5" key="1">
    <citation type="journal article" date="2016" name="Mol. Biol. Evol.">
        <title>Comparative Genomics of Early-Diverging Mushroom-Forming Fungi Provides Insights into the Origins of Lignocellulose Decay Capabilities.</title>
        <authorList>
            <person name="Nagy L.G."/>
            <person name="Riley R."/>
            <person name="Tritt A."/>
            <person name="Adam C."/>
            <person name="Daum C."/>
            <person name="Floudas D."/>
            <person name="Sun H."/>
            <person name="Yadav J.S."/>
            <person name="Pangilinan J."/>
            <person name="Larsson K.H."/>
            <person name="Matsuura K."/>
            <person name="Barry K."/>
            <person name="Labutti K."/>
            <person name="Kuo R."/>
            <person name="Ohm R.A."/>
            <person name="Bhattacharya S.S."/>
            <person name="Shirouzu T."/>
            <person name="Yoshinaga Y."/>
            <person name="Martin F.M."/>
            <person name="Grigoriev I.V."/>
            <person name="Hibbett D.S."/>
        </authorList>
    </citation>
    <scope>NUCLEOTIDE SEQUENCE [LARGE SCALE GENOMIC DNA]</scope>
    <source>
        <strain evidence="4 5">CBS 109695</strain>
    </source>
</reference>
<sequence length="469" mass="48655">MVSEAEWSEPMRTPVPAVTASLHQPCTNVASPPSSSSPPPDSSSNPAQLPLSSSAGPPHLSPVPRTSSSQPTQHRPPPPLLPAGLKVFINIAWDAHVPPPPAGSEDIIQRAMLGMDEDEYDAAQPEEGGYYVPVVVSPPREDTDKKGARALVLDAVLHTSVKGRATRDEAFKAFVVELALQRIEAQSHAGGLQLSRQIGTPNLASKGALAPRRVQIPSALFAAAASAAPDAPDALNITGAAGKAKGKKLIEEVEVEVPPNSKGILKGEPNNGTAKAKTKTNVKGILKPAPAPPKDAGPTTPRWSWAKAETRIKITIAVPLLTHAHIPTATLDLEPRRVLFAVPGLYALDVPLDAPDAELVAASAHLDSDGTTTATAGGGGWETGALGLKRARDLDVEGARAEWRVEEGCLVVFPQLASIGYMVHTIPTAPTPSAAPANTVSTDADALICYGTGPPHAAGSVSVVNAARM</sequence>
<feature type="domain" description="PIH1 N-terminal" evidence="3">
    <location>
        <begin position="85"/>
        <end position="217"/>
    </location>
</feature>
<dbReference type="PANTHER" id="PTHR22997">
    <property type="entry name" value="PIH1 DOMAIN-CONTAINING PROTEIN 1"/>
    <property type="match status" value="1"/>
</dbReference>
<evidence type="ECO:0000313" key="4">
    <source>
        <dbReference type="EMBL" id="KZP06881.1"/>
    </source>
</evidence>
<dbReference type="Pfam" id="PF08190">
    <property type="entry name" value="PIH1"/>
    <property type="match status" value="1"/>
</dbReference>
<keyword evidence="5" id="KW-1185">Reference proteome</keyword>
<dbReference type="InterPro" id="IPR012981">
    <property type="entry name" value="PIH1_N"/>
</dbReference>
<name>A0A167X6P9_9AGAM</name>
<dbReference type="GO" id="GO:0005737">
    <property type="term" value="C:cytoplasm"/>
    <property type="evidence" value="ECO:0007669"/>
    <property type="project" value="TreeGrafter"/>
</dbReference>
<dbReference type="EMBL" id="KV417770">
    <property type="protein sequence ID" value="KZP06881.1"/>
    <property type="molecule type" value="Genomic_DNA"/>
</dbReference>
<comment type="similarity">
    <text evidence="1">Belongs to the PIH1 family.</text>
</comment>
<dbReference type="PANTHER" id="PTHR22997:SF0">
    <property type="entry name" value="PIH1 DOMAIN-CONTAINING PROTEIN 1"/>
    <property type="match status" value="1"/>
</dbReference>
<accession>A0A167X6P9</accession>
<dbReference type="InterPro" id="IPR050734">
    <property type="entry name" value="PIH1/Kintoun_subfamily"/>
</dbReference>
<feature type="region of interest" description="Disordered" evidence="2">
    <location>
        <begin position="1"/>
        <end position="81"/>
    </location>
</feature>
<feature type="compositionally biased region" description="Polar residues" evidence="2">
    <location>
        <begin position="21"/>
        <end position="30"/>
    </location>
</feature>
<feature type="compositionally biased region" description="Polar residues" evidence="2">
    <location>
        <begin position="64"/>
        <end position="73"/>
    </location>
</feature>
<evidence type="ECO:0000256" key="2">
    <source>
        <dbReference type="SAM" id="MobiDB-lite"/>
    </source>
</evidence>
<gene>
    <name evidence="4" type="ORF">FIBSPDRAFT_1053288</name>
</gene>
<evidence type="ECO:0000256" key="1">
    <source>
        <dbReference type="ARBA" id="ARBA00008511"/>
    </source>
</evidence>
<protein>
    <recommendedName>
        <fullName evidence="3">PIH1 N-terminal domain-containing protein</fullName>
    </recommendedName>
</protein>
<dbReference type="Proteomes" id="UP000076532">
    <property type="component" value="Unassembled WGS sequence"/>
</dbReference>
<dbReference type="OrthoDB" id="5135119at2759"/>
<organism evidence="4 5">
    <name type="scientific">Athelia psychrophila</name>
    <dbReference type="NCBI Taxonomy" id="1759441"/>
    <lineage>
        <taxon>Eukaryota</taxon>
        <taxon>Fungi</taxon>
        <taxon>Dikarya</taxon>
        <taxon>Basidiomycota</taxon>
        <taxon>Agaricomycotina</taxon>
        <taxon>Agaricomycetes</taxon>
        <taxon>Agaricomycetidae</taxon>
        <taxon>Atheliales</taxon>
        <taxon>Atheliaceae</taxon>
        <taxon>Athelia</taxon>
    </lineage>
</organism>
<dbReference type="STRING" id="436010.A0A167X6P9"/>
<proteinExistence type="inferred from homology"/>
<dbReference type="AlphaFoldDB" id="A0A167X6P9"/>
<evidence type="ECO:0000313" key="5">
    <source>
        <dbReference type="Proteomes" id="UP000076532"/>
    </source>
</evidence>
<evidence type="ECO:0000259" key="3">
    <source>
        <dbReference type="Pfam" id="PF08190"/>
    </source>
</evidence>